<dbReference type="InterPro" id="IPR054696">
    <property type="entry name" value="GTP-eEF1A_C"/>
</dbReference>
<dbReference type="Proteomes" id="UP000474777">
    <property type="component" value="Unassembled WGS sequence"/>
</dbReference>
<dbReference type="RefSeq" id="WP_163915353.1">
    <property type="nucleotide sequence ID" value="NZ_JAAGWD010000005.1"/>
</dbReference>
<name>A0A6B3LXB7_9BACT</name>
<dbReference type="SUPFAM" id="SSF50465">
    <property type="entry name" value="EF-Tu/eEF-1alpha/eIF2-gamma C-terminal domain"/>
    <property type="match status" value="1"/>
</dbReference>
<comment type="caution">
    <text evidence="4">The sequence shown here is derived from an EMBL/GenBank/DDBJ whole genome shotgun (WGS) entry which is preliminary data.</text>
</comment>
<evidence type="ECO:0000313" key="5">
    <source>
        <dbReference type="Proteomes" id="UP000474777"/>
    </source>
</evidence>
<dbReference type="Pfam" id="PF22594">
    <property type="entry name" value="GTP-eEF1A_C"/>
    <property type="match status" value="1"/>
</dbReference>
<keyword evidence="1" id="KW-0547">Nucleotide-binding</keyword>
<dbReference type="InterPro" id="IPR044139">
    <property type="entry name" value="CysN_NoDQ_III"/>
</dbReference>
<proteinExistence type="predicted"/>
<dbReference type="CDD" id="cd04095">
    <property type="entry name" value="CysN_NoDQ_III"/>
    <property type="match status" value="1"/>
</dbReference>
<protein>
    <recommendedName>
        <fullName evidence="3">GTP-eEF1A C-terminal domain-containing protein</fullName>
    </recommendedName>
</protein>
<dbReference type="GO" id="GO:0005525">
    <property type="term" value="F:GTP binding"/>
    <property type="evidence" value="ECO:0007669"/>
    <property type="project" value="UniProtKB-KW"/>
</dbReference>
<accession>A0A6B3LXB7</accession>
<evidence type="ECO:0000256" key="2">
    <source>
        <dbReference type="ARBA" id="ARBA00023134"/>
    </source>
</evidence>
<dbReference type="AlphaFoldDB" id="A0A6B3LXB7"/>
<keyword evidence="2" id="KW-0342">GTP-binding</keyword>
<evidence type="ECO:0000313" key="4">
    <source>
        <dbReference type="EMBL" id="NEM98458.1"/>
    </source>
</evidence>
<reference evidence="4 5" key="1">
    <citation type="submission" date="2020-02" db="EMBL/GenBank/DDBJ databases">
        <authorList>
            <person name="Kim M.K."/>
        </authorList>
    </citation>
    <scope>NUCLEOTIDE SEQUENCE [LARGE SCALE GENOMIC DNA]</scope>
    <source>
        <strain evidence="4 5">BT327</strain>
    </source>
</reference>
<sequence length="100" mass="10938">MEATICWMDKKPLRVGSSYLVQHGINVSRSKVSALANLVDVVSLNALKAVAELNLNETADVQLRTAKETFYDPFAENKANGAFTVLDEQTNATIEVGLIR</sequence>
<dbReference type="EMBL" id="JAAGWD010000005">
    <property type="protein sequence ID" value="NEM98458.1"/>
    <property type="molecule type" value="Genomic_DNA"/>
</dbReference>
<evidence type="ECO:0000256" key="1">
    <source>
        <dbReference type="ARBA" id="ARBA00022741"/>
    </source>
</evidence>
<feature type="domain" description="GTP-eEF1A C-terminal" evidence="3">
    <location>
        <begin position="2"/>
        <end position="99"/>
    </location>
</feature>
<dbReference type="Gene3D" id="2.40.30.10">
    <property type="entry name" value="Translation factors"/>
    <property type="match status" value="1"/>
</dbReference>
<evidence type="ECO:0000259" key="3">
    <source>
        <dbReference type="Pfam" id="PF22594"/>
    </source>
</evidence>
<organism evidence="4 5">
    <name type="scientific">Pontibacter burrus</name>
    <dbReference type="NCBI Taxonomy" id="2704466"/>
    <lineage>
        <taxon>Bacteria</taxon>
        <taxon>Pseudomonadati</taxon>
        <taxon>Bacteroidota</taxon>
        <taxon>Cytophagia</taxon>
        <taxon>Cytophagales</taxon>
        <taxon>Hymenobacteraceae</taxon>
        <taxon>Pontibacter</taxon>
    </lineage>
</organism>
<keyword evidence="5" id="KW-1185">Reference proteome</keyword>
<gene>
    <name evidence="4" type="ORF">GXP69_12205</name>
</gene>
<dbReference type="InterPro" id="IPR009001">
    <property type="entry name" value="Transl_elong_EF1A/Init_IF2_C"/>
</dbReference>